<accession>A0A8C2BLS6</accession>
<evidence type="ECO:0000313" key="3">
    <source>
        <dbReference type="Proteomes" id="UP000694700"/>
    </source>
</evidence>
<dbReference type="PANTHER" id="PTHR47027">
    <property type="entry name" value="REVERSE TRANSCRIPTASE DOMAIN-CONTAINING PROTEIN"/>
    <property type="match status" value="1"/>
</dbReference>
<dbReference type="Pfam" id="PF03372">
    <property type="entry name" value="Exo_endo_phos"/>
    <property type="match status" value="1"/>
</dbReference>
<dbReference type="Proteomes" id="UP000694700">
    <property type="component" value="Unplaced"/>
</dbReference>
<dbReference type="SUPFAM" id="SSF56219">
    <property type="entry name" value="DNase I-like"/>
    <property type="match status" value="1"/>
</dbReference>
<dbReference type="Pfam" id="PF00078">
    <property type="entry name" value="RVT_1"/>
    <property type="match status" value="1"/>
</dbReference>
<evidence type="ECO:0000313" key="2">
    <source>
        <dbReference type="Ensembl" id="ENSCCRP00015121874.1"/>
    </source>
</evidence>
<organism evidence="2 3">
    <name type="scientific">Cyprinus carpio</name>
    <name type="common">Common carp</name>
    <dbReference type="NCBI Taxonomy" id="7962"/>
    <lineage>
        <taxon>Eukaryota</taxon>
        <taxon>Metazoa</taxon>
        <taxon>Chordata</taxon>
        <taxon>Craniata</taxon>
        <taxon>Vertebrata</taxon>
        <taxon>Euteleostomi</taxon>
        <taxon>Actinopterygii</taxon>
        <taxon>Neopterygii</taxon>
        <taxon>Teleostei</taxon>
        <taxon>Ostariophysi</taxon>
        <taxon>Cypriniformes</taxon>
        <taxon>Cyprinidae</taxon>
        <taxon>Cyprininae</taxon>
        <taxon>Cyprinus</taxon>
    </lineage>
</organism>
<protein>
    <recommendedName>
        <fullName evidence="1">Reverse transcriptase domain-containing protein</fullName>
    </recommendedName>
</protein>
<dbReference type="CDD" id="cd09076">
    <property type="entry name" value="L1-EN"/>
    <property type="match status" value="1"/>
</dbReference>
<dbReference type="CDD" id="cd01650">
    <property type="entry name" value="RT_nLTR_like"/>
    <property type="match status" value="1"/>
</dbReference>
<dbReference type="InterPro" id="IPR005135">
    <property type="entry name" value="Endo/exonuclease/phosphatase"/>
</dbReference>
<proteinExistence type="predicted"/>
<dbReference type="SUPFAM" id="SSF56672">
    <property type="entry name" value="DNA/RNA polymerases"/>
    <property type="match status" value="1"/>
</dbReference>
<dbReference type="InterPro" id="IPR036691">
    <property type="entry name" value="Endo/exonu/phosph_ase_sf"/>
</dbReference>
<dbReference type="PANTHER" id="PTHR47027:SF26">
    <property type="entry name" value="REVERSE TRANSCRIPTASE DOMAIN-CONTAINING PROTEIN"/>
    <property type="match status" value="1"/>
</dbReference>
<name>A0A8C2BLS6_CYPCA</name>
<feature type="domain" description="Reverse transcriptase" evidence="1">
    <location>
        <begin position="535"/>
        <end position="830"/>
    </location>
</feature>
<dbReference type="PROSITE" id="PS50878">
    <property type="entry name" value="RT_POL"/>
    <property type="match status" value="1"/>
</dbReference>
<dbReference type="Ensembl" id="ENSCCRT00015125727.1">
    <property type="protein sequence ID" value="ENSCCRP00015121874.1"/>
    <property type="gene ID" value="ENSCCRG00015047894.1"/>
</dbReference>
<dbReference type="GO" id="GO:0003824">
    <property type="term" value="F:catalytic activity"/>
    <property type="evidence" value="ECO:0007669"/>
    <property type="project" value="InterPro"/>
</dbReference>
<sequence length="926" mass="104676">MKKTKVIPLTVGAWNVRTLMDTSGSKRPERRTALVGRELARYNVDIAALSETRLGDIGQVTEVGAGYTFFWSGRGQEERRDAGVGFAVKNHLVNQLASQPKGINDRLMTLQLHLFGKKAATIISAYAPTMTNSDEIKIKFYNDLEVIIAATASSDKLLILGDFNARVGSDHQSWNGVIGAHGIGKCNSNGLLLLQTCSEFDLLITNTIFQLPKRKKTSWMHPRSHHWHLIDYVIVRRSDRHDVRVTKAMCGAECWTDHRLIISKLNIRIKPSRRPQGQRCVKRLNITRLQQEHTRLAFVEALDHHLESLSFEHTDVEADWTALKTVLHSTALESLGVPLRTHQDWFDENDAEIRVLLDEKHRLHKAYLNDSSSSLKKVAFLNIRRIVQQRLRVMQDAWLCAKAVEIQSYADSNNTKCLYNALKQVYGPQHSGTSALLNLDGTTLLTEKDKILERWVKHYSAVLNRPSCINEEAIARLPQVEINQSLAFLPSIEEISKAITLLSSGKAPGSDAIPAEIYKAGGPRLVEKLTDVFQAMWKLEAVPKEFKDTIIINLYKRKGKRQDCDNHRGISILSVAGKILARILLNRLIVHLDQGLLPESQCGFRKDRGTTDMVFTARQLQEKCQEQNVDLYMAFVDLTKAFDTVSREGLWKIMAKYGCPDKFIGIVRNLHDGMTASVRDQQELSDPFPITNGVKQGCVLAPTLFSMVFSAMLQDSFQNYNTGINFIYRFDGGLFNLRRMQAKTRVEEVTVRELLFADDCALVAGSNKDLQDSMDHLSSACNNFGLTISTKKTEVLYQPAPGKPYTEPTIFVNGQKLSAVDRFTYLGSTLSRAVHIDDEVNIRIVKASAAFGRLRDSVWERTGIKQETKLKVYRAVVLPTLLYGCEAWTVYQRHAKKLNHIHLSCLRKLLRIKWQDKIPDTEVLSK</sequence>
<evidence type="ECO:0000259" key="1">
    <source>
        <dbReference type="PROSITE" id="PS50878"/>
    </source>
</evidence>
<dbReference type="InterPro" id="IPR043502">
    <property type="entry name" value="DNA/RNA_pol_sf"/>
</dbReference>
<reference evidence="2" key="1">
    <citation type="submission" date="2025-08" db="UniProtKB">
        <authorList>
            <consortium name="Ensembl"/>
        </authorList>
    </citation>
    <scope>IDENTIFICATION</scope>
</reference>
<dbReference type="AlphaFoldDB" id="A0A8C2BLS6"/>
<dbReference type="InterPro" id="IPR000477">
    <property type="entry name" value="RT_dom"/>
</dbReference>
<dbReference type="Gene3D" id="3.60.10.10">
    <property type="entry name" value="Endonuclease/exonuclease/phosphatase"/>
    <property type="match status" value="1"/>
</dbReference>